<sequence length="588" mass="66026">MNKKTKLRYENLEHQPQKNNEEFVKKLSDIPEETTDPPVSCISRPFLNEAKLNIKIAFPVMITNIFQYSLTIETTSFAGRLTATELEGVGLALSLVGALGWCICTGMVSACDTMFAQSFGSTDKKRTGLFLQRGLLLTNLIPIFLWSLHINLEPLLILCGQDRQISRVAGEFMTCFTPGITFMMNYLLLARYMQDQGCLWPPVIAGICGNVFNICFQLLFVTYLQFGFKSAALCHAFSFGIMTLVEALYIWKSKFYLNTWPGFQLEAFYDWFPMLKLGLAGMGHTTFEVLVWEASVFMGGLLGTVQVATQSIMIQILYISFMLYYGCGIASNIRVGQCLGANRPNQAKQAYRAGIFNTAISTIILATSIILLRYQIPLVFTNKKEVLEMTIDTMPYIFVILYCDPFSGVCSGTLRGCARQLSGCMIIFVSFYMISLPVSIVASFVYDLGVKGIWIGPTCGCIVAVSSIFLLLECQDWKNQAYLAQRRIFSKLADIENDETEKLIYSLEIDNIAENGPDSHIRTPSHPIMCSTEIFDTSAPRTNLEKSIIWKRVAIFGCAILFLLCGIFIHLFVPLELYRGTNFTLNQF</sequence>
<feature type="transmembrane region" description="Helical" evidence="6">
    <location>
        <begin position="452"/>
        <end position="472"/>
    </location>
</feature>
<keyword evidence="5 6" id="KW-0472">Membrane</keyword>
<dbReference type="CDD" id="cd13132">
    <property type="entry name" value="MATE_eukaryotic"/>
    <property type="match status" value="1"/>
</dbReference>
<protein>
    <recommendedName>
        <fullName evidence="6">Multidrug and toxin extrusion protein</fullName>
    </recommendedName>
</protein>
<evidence type="ECO:0000256" key="3">
    <source>
        <dbReference type="ARBA" id="ARBA00022692"/>
    </source>
</evidence>
<proteinExistence type="evidence at transcript level"/>
<evidence type="ECO:0000256" key="4">
    <source>
        <dbReference type="ARBA" id="ARBA00022989"/>
    </source>
</evidence>
<gene>
    <name evidence="7" type="primary">slc47a-6</name>
</gene>
<feature type="transmembrane region" description="Helical" evidence="6">
    <location>
        <begin position="200"/>
        <end position="224"/>
    </location>
</feature>
<organism evidence="7">
    <name type="scientific">Schmidtea mediterranea</name>
    <name type="common">Freshwater planarian flatworm</name>
    <dbReference type="NCBI Taxonomy" id="79327"/>
    <lineage>
        <taxon>Eukaryota</taxon>
        <taxon>Metazoa</taxon>
        <taxon>Spiralia</taxon>
        <taxon>Lophotrochozoa</taxon>
        <taxon>Platyhelminthes</taxon>
        <taxon>Rhabditophora</taxon>
        <taxon>Seriata</taxon>
        <taxon>Tricladida</taxon>
        <taxon>Continenticola</taxon>
        <taxon>Geoplanoidea</taxon>
        <taxon>Dugesiidae</taxon>
        <taxon>Schmidtea</taxon>
    </lineage>
</organism>
<feature type="transmembrane region" description="Helical" evidence="6">
    <location>
        <begin position="426"/>
        <end position="446"/>
    </location>
</feature>
<comment type="subcellular location">
    <subcellularLocation>
        <location evidence="1">Membrane</location>
        <topology evidence="1">Multi-pass membrane protein</topology>
    </subcellularLocation>
</comment>
<dbReference type="GO" id="GO:0015297">
    <property type="term" value="F:antiporter activity"/>
    <property type="evidence" value="ECO:0007669"/>
    <property type="project" value="InterPro"/>
</dbReference>
<feature type="transmembrane region" description="Helical" evidence="6">
    <location>
        <begin position="396"/>
        <end position="414"/>
    </location>
</feature>
<evidence type="ECO:0000256" key="5">
    <source>
        <dbReference type="ARBA" id="ARBA00023136"/>
    </source>
</evidence>
<dbReference type="GO" id="GO:1990961">
    <property type="term" value="P:xenobiotic detoxification by transmembrane export across the plasma membrane"/>
    <property type="evidence" value="ECO:0007669"/>
    <property type="project" value="InterPro"/>
</dbReference>
<feature type="transmembrane region" description="Helical" evidence="6">
    <location>
        <begin position="130"/>
        <end position="148"/>
    </location>
</feature>
<dbReference type="InterPro" id="IPR045069">
    <property type="entry name" value="MATE_euk"/>
</dbReference>
<dbReference type="AlphaFoldDB" id="A0A0H3YKK5"/>
<feature type="transmembrane region" description="Helical" evidence="6">
    <location>
        <begin position="312"/>
        <end position="333"/>
    </location>
</feature>
<dbReference type="NCBIfam" id="TIGR00797">
    <property type="entry name" value="matE"/>
    <property type="match status" value="1"/>
</dbReference>
<evidence type="ECO:0000256" key="2">
    <source>
        <dbReference type="ARBA" id="ARBA00010199"/>
    </source>
</evidence>
<reference evidence="7" key="1">
    <citation type="journal article" date="2015" name="Elife">
        <title>Stem cells and fluid flow drive cyst formation in an invertebrate excretory organ.</title>
        <authorList>
            <person name="Thi-Kim Vu H."/>
            <person name="Rink J.C."/>
            <person name="McKinney S.A."/>
            <person name="McClain M."/>
            <person name="Lakshmanaperumal N."/>
            <person name="Alexander R."/>
            <person name="Sanchez Alvarado A."/>
        </authorList>
    </citation>
    <scope>NUCLEOTIDE SEQUENCE</scope>
</reference>
<name>A0A0H3YKK5_SCHMD</name>
<dbReference type="GO" id="GO:0016020">
    <property type="term" value="C:membrane"/>
    <property type="evidence" value="ECO:0007669"/>
    <property type="project" value="UniProtKB-SubCell"/>
</dbReference>
<evidence type="ECO:0000313" key="7">
    <source>
        <dbReference type="EMBL" id="AKN21703.1"/>
    </source>
</evidence>
<evidence type="ECO:0000256" key="1">
    <source>
        <dbReference type="ARBA" id="ARBA00004141"/>
    </source>
</evidence>
<feature type="transmembrane region" description="Helical" evidence="6">
    <location>
        <begin position="354"/>
        <end position="376"/>
    </location>
</feature>
<keyword evidence="3 6" id="KW-0812">Transmembrane</keyword>
<feature type="transmembrane region" description="Helical" evidence="6">
    <location>
        <begin position="168"/>
        <end position="188"/>
    </location>
</feature>
<dbReference type="EMBL" id="KT163753">
    <property type="protein sequence ID" value="AKN21703.1"/>
    <property type="molecule type" value="mRNA"/>
</dbReference>
<evidence type="ECO:0000256" key="6">
    <source>
        <dbReference type="RuleBase" id="RU004914"/>
    </source>
</evidence>
<accession>A0A0H3YKK5</accession>
<keyword evidence="4 6" id="KW-1133">Transmembrane helix</keyword>
<comment type="similarity">
    <text evidence="2 6">Belongs to the multi antimicrobial extrusion (MATE) (TC 2.A.66.1) family.</text>
</comment>
<dbReference type="OrthoDB" id="6111737at2759"/>
<dbReference type="Pfam" id="PF01554">
    <property type="entry name" value="MatE"/>
    <property type="match status" value="2"/>
</dbReference>
<dbReference type="GO" id="GO:0042910">
    <property type="term" value="F:xenobiotic transmembrane transporter activity"/>
    <property type="evidence" value="ECO:0007669"/>
    <property type="project" value="InterPro"/>
</dbReference>
<dbReference type="PANTHER" id="PTHR11206">
    <property type="entry name" value="MULTIDRUG RESISTANCE PROTEIN"/>
    <property type="match status" value="1"/>
</dbReference>
<feature type="transmembrane region" description="Helical" evidence="6">
    <location>
        <begin position="553"/>
        <end position="573"/>
    </location>
</feature>
<feature type="transmembrane region" description="Helical" evidence="6">
    <location>
        <begin position="230"/>
        <end position="251"/>
    </location>
</feature>
<dbReference type="InterPro" id="IPR002528">
    <property type="entry name" value="MATE_fam"/>
</dbReference>
<feature type="transmembrane region" description="Helical" evidence="6">
    <location>
        <begin position="90"/>
        <end position="110"/>
    </location>
</feature>